<dbReference type="EMBL" id="JAVRBK010000003">
    <property type="protein sequence ID" value="KAK5646033.1"/>
    <property type="molecule type" value="Genomic_DNA"/>
</dbReference>
<dbReference type="InterPro" id="IPR027417">
    <property type="entry name" value="P-loop_NTPase"/>
</dbReference>
<dbReference type="GO" id="GO:0003924">
    <property type="term" value="F:GTPase activity"/>
    <property type="evidence" value="ECO:0007669"/>
    <property type="project" value="InterPro"/>
</dbReference>
<dbReference type="SUPFAM" id="SSF52540">
    <property type="entry name" value="P-loop containing nucleoside triphosphate hydrolases"/>
    <property type="match status" value="1"/>
</dbReference>
<dbReference type="InterPro" id="IPR031167">
    <property type="entry name" value="G_OBG"/>
</dbReference>
<dbReference type="InterPro" id="IPR006073">
    <property type="entry name" value="GTP-bd"/>
</dbReference>
<protein>
    <recommendedName>
        <fullName evidence="7">GTP-binding protein 10 homolog</fullName>
    </recommendedName>
</protein>
<feature type="domain" description="OBG-type G" evidence="3">
    <location>
        <begin position="160"/>
        <end position="356"/>
    </location>
</feature>
<dbReference type="PROSITE" id="PS51710">
    <property type="entry name" value="G_OBG"/>
    <property type="match status" value="1"/>
</dbReference>
<evidence type="ECO:0000256" key="1">
    <source>
        <dbReference type="ARBA" id="ARBA00022741"/>
    </source>
</evidence>
<sequence length="389" mass="43195">MVFLTNILKYNSTAGHSLKQYLRNGFKDSLRIYVKAGAGGNGYPKFGGVGGQGGNVIAVGREHITLEDICKLHKSRRFIAKNGTHSTHNFILGPPGEHLRFDVPLGVTIYTDEGKKLGEINKEDDTVIIAKGGPGGHPKNGFHGIKGQTYSVKLELKLIADVGLVGFPNAGKSTLLKAISHAKPKIASYPFTTIRPNIGIITYGDYRQISVADLPGLIEGAHANKGMGHEFLRHVERTQLLLIMADINGFQLGVQYAHRTCLDTVVLLNKELELYNPDLLNKPKLMVVNKMDTVPDRKHFYEIREQILNLPDLLQNYPEEIRPETPFVFDDIVAISAKESADDVNLLKNKIRHLLDVYGEVKKERELQEKAELVSNIKRNLAERGPLVV</sequence>
<dbReference type="Proteomes" id="UP001329430">
    <property type="component" value="Chromosome 3"/>
</dbReference>
<dbReference type="Gene3D" id="2.70.210.12">
    <property type="entry name" value="GTP1/OBG domain"/>
    <property type="match status" value="1"/>
</dbReference>
<dbReference type="GO" id="GO:0005739">
    <property type="term" value="C:mitochondrion"/>
    <property type="evidence" value="ECO:0007669"/>
    <property type="project" value="TreeGrafter"/>
</dbReference>
<evidence type="ECO:0000259" key="4">
    <source>
        <dbReference type="PROSITE" id="PS51883"/>
    </source>
</evidence>
<gene>
    <name evidence="5" type="ORF">RI129_004497</name>
</gene>
<keyword evidence="6" id="KW-1185">Reference proteome</keyword>
<dbReference type="GO" id="GO:0005525">
    <property type="term" value="F:GTP binding"/>
    <property type="evidence" value="ECO:0007669"/>
    <property type="project" value="UniProtKB-KW"/>
</dbReference>
<dbReference type="GO" id="GO:0042254">
    <property type="term" value="P:ribosome biogenesis"/>
    <property type="evidence" value="ECO:0007669"/>
    <property type="project" value="UniProtKB-UniRule"/>
</dbReference>
<evidence type="ECO:0000259" key="3">
    <source>
        <dbReference type="PROSITE" id="PS51710"/>
    </source>
</evidence>
<dbReference type="InterPro" id="IPR045086">
    <property type="entry name" value="OBG_GTPase"/>
</dbReference>
<dbReference type="AlphaFoldDB" id="A0AAN7VH19"/>
<dbReference type="Pfam" id="PF01926">
    <property type="entry name" value="MMR_HSR1"/>
    <property type="match status" value="1"/>
</dbReference>
<comment type="caution">
    <text evidence="5">The sequence shown here is derived from an EMBL/GenBank/DDBJ whole genome shotgun (WGS) entry which is preliminary data.</text>
</comment>
<dbReference type="InterPro" id="IPR006169">
    <property type="entry name" value="GTP1_OBG_dom"/>
</dbReference>
<dbReference type="CDD" id="cd01898">
    <property type="entry name" value="Obg"/>
    <property type="match status" value="1"/>
</dbReference>
<dbReference type="InterPro" id="IPR036726">
    <property type="entry name" value="GTP1_OBG_dom_sf"/>
</dbReference>
<keyword evidence="2" id="KW-0342">GTP-binding</keyword>
<reference evidence="5 6" key="1">
    <citation type="journal article" date="2024" name="Insects">
        <title>An Improved Chromosome-Level Genome Assembly of the Firefly Pyrocoelia pectoralis.</title>
        <authorList>
            <person name="Fu X."/>
            <person name="Meyer-Rochow V.B."/>
            <person name="Ballantyne L."/>
            <person name="Zhu X."/>
        </authorList>
    </citation>
    <scope>NUCLEOTIDE SEQUENCE [LARGE SCALE GENOMIC DNA]</scope>
    <source>
        <strain evidence="5">XCY_ONT2</strain>
    </source>
</reference>
<evidence type="ECO:0000256" key="2">
    <source>
        <dbReference type="ARBA" id="ARBA00023134"/>
    </source>
</evidence>
<dbReference type="PANTHER" id="PTHR11702:SF43">
    <property type="entry name" value="GTP-BINDING PROTEIN 10"/>
    <property type="match status" value="1"/>
</dbReference>
<dbReference type="PROSITE" id="PS51883">
    <property type="entry name" value="OBG"/>
    <property type="match status" value="1"/>
</dbReference>
<dbReference type="Gene3D" id="3.40.50.300">
    <property type="entry name" value="P-loop containing nucleotide triphosphate hydrolases"/>
    <property type="match status" value="1"/>
</dbReference>
<accession>A0AAN7VH19</accession>
<dbReference type="PANTHER" id="PTHR11702">
    <property type="entry name" value="DEVELOPMENTALLY REGULATED GTP-BINDING PROTEIN-RELATED"/>
    <property type="match status" value="1"/>
</dbReference>
<dbReference type="Pfam" id="PF01018">
    <property type="entry name" value="GTP1_OBG"/>
    <property type="match status" value="1"/>
</dbReference>
<name>A0AAN7VH19_9COLE</name>
<evidence type="ECO:0008006" key="7">
    <source>
        <dbReference type="Google" id="ProtNLM"/>
    </source>
</evidence>
<evidence type="ECO:0000313" key="5">
    <source>
        <dbReference type="EMBL" id="KAK5646033.1"/>
    </source>
</evidence>
<proteinExistence type="predicted"/>
<evidence type="ECO:0000313" key="6">
    <source>
        <dbReference type="Proteomes" id="UP001329430"/>
    </source>
</evidence>
<keyword evidence="1" id="KW-0547">Nucleotide-binding</keyword>
<feature type="domain" description="Obg" evidence="4">
    <location>
        <begin position="24"/>
        <end position="159"/>
    </location>
</feature>
<dbReference type="PRINTS" id="PR00326">
    <property type="entry name" value="GTP1OBG"/>
</dbReference>
<dbReference type="SUPFAM" id="SSF82051">
    <property type="entry name" value="Obg GTP-binding protein N-terminal domain"/>
    <property type="match status" value="1"/>
</dbReference>
<organism evidence="5 6">
    <name type="scientific">Pyrocoelia pectoralis</name>
    <dbReference type="NCBI Taxonomy" id="417401"/>
    <lineage>
        <taxon>Eukaryota</taxon>
        <taxon>Metazoa</taxon>
        <taxon>Ecdysozoa</taxon>
        <taxon>Arthropoda</taxon>
        <taxon>Hexapoda</taxon>
        <taxon>Insecta</taxon>
        <taxon>Pterygota</taxon>
        <taxon>Neoptera</taxon>
        <taxon>Endopterygota</taxon>
        <taxon>Coleoptera</taxon>
        <taxon>Polyphaga</taxon>
        <taxon>Elateriformia</taxon>
        <taxon>Elateroidea</taxon>
        <taxon>Lampyridae</taxon>
        <taxon>Lampyrinae</taxon>
        <taxon>Pyrocoelia</taxon>
    </lineage>
</organism>